<accession>A0A498CD80</accession>
<dbReference type="EMBL" id="RCDB01000001">
    <property type="protein sequence ID" value="RLK52506.1"/>
    <property type="molecule type" value="Genomic_DNA"/>
</dbReference>
<protein>
    <submittedName>
        <fullName evidence="2">Uncharacterized protein</fullName>
    </submittedName>
</protein>
<gene>
    <name evidence="2" type="ORF">C7474_0451</name>
</gene>
<keyword evidence="3" id="KW-1185">Reference proteome</keyword>
<dbReference type="Proteomes" id="UP000273158">
    <property type="component" value="Unassembled WGS sequence"/>
</dbReference>
<name>A0A498CD80_9MICO</name>
<evidence type="ECO:0000313" key="2">
    <source>
        <dbReference type="EMBL" id="RLK52506.1"/>
    </source>
</evidence>
<evidence type="ECO:0000313" key="3">
    <source>
        <dbReference type="Proteomes" id="UP000273158"/>
    </source>
</evidence>
<dbReference type="OrthoDB" id="9958851at2"/>
<feature type="transmembrane region" description="Helical" evidence="1">
    <location>
        <begin position="15"/>
        <end position="38"/>
    </location>
</feature>
<reference evidence="2 3" key="1">
    <citation type="journal article" date="2015" name="Stand. Genomic Sci.">
        <title>Genomic Encyclopedia of Bacterial and Archaeal Type Strains, Phase III: the genomes of soil and plant-associated and newly described type strains.</title>
        <authorList>
            <person name="Whitman W.B."/>
            <person name="Woyke T."/>
            <person name="Klenk H.P."/>
            <person name="Zhou Y."/>
            <person name="Lilburn T.G."/>
            <person name="Beck B.J."/>
            <person name="De Vos P."/>
            <person name="Vandamme P."/>
            <person name="Eisen J.A."/>
            <person name="Garrity G."/>
            <person name="Hugenholtz P."/>
            <person name="Kyrpides N.C."/>
        </authorList>
    </citation>
    <scope>NUCLEOTIDE SEQUENCE [LARGE SCALE GENOMIC DNA]</scope>
    <source>
        <strain evidence="2 3">S2T63</strain>
    </source>
</reference>
<dbReference type="AlphaFoldDB" id="A0A498CD80"/>
<sequence>MALDTTRTRLHPPMLWRWMLSVLLAALVMVGLLGMHTLMTGHPEAPMTAVSSIGAEHGHGPSSDTGVVAETTCTDCAPGASHDALMAACVLGLLAVVLWAARSGPGVIRGRSRGPSPPARVVGVLLSVLPRPPSLLDLSISRT</sequence>
<organism evidence="2 3">
    <name type="scientific">Microbacterium telephonicum</name>
    <dbReference type="NCBI Taxonomy" id="1714841"/>
    <lineage>
        <taxon>Bacteria</taxon>
        <taxon>Bacillati</taxon>
        <taxon>Actinomycetota</taxon>
        <taxon>Actinomycetes</taxon>
        <taxon>Micrococcales</taxon>
        <taxon>Microbacteriaceae</taxon>
        <taxon>Microbacterium</taxon>
    </lineage>
</organism>
<dbReference type="RefSeq" id="WP_147436665.1">
    <property type="nucleotide sequence ID" value="NZ_RCDB01000001.1"/>
</dbReference>
<evidence type="ECO:0000256" key="1">
    <source>
        <dbReference type="SAM" id="Phobius"/>
    </source>
</evidence>
<dbReference type="Pfam" id="PF19650">
    <property type="entry name" value="DUF6153"/>
    <property type="match status" value="1"/>
</dbReference>
<dbReference type="InterPro" id="IPR046151">
    <property type="entry name" value="DUF6153"/>
</dbReference>
<proteinExistence type="predicted"/>
<keyword evidence="1" id="KW-0812">Transmembrane</keyword>
<keyword evidence="1" id="KW-0472">Membrane</keyword>
<comment type="caution">
    <text evidence="2">The sequence shown here is derived from an EMBL/GenBank/DDBJ whole genome shotgun (WGS) entry which is preliminary data.</text>
</comment>
<feature type="transmembrane region" description="Helical" evidence="1">
    <location>
        <begin position="84"/>
        <end position="101"/>
    </location>
</feature>
<keyword evidence="1" id="KW-1133">Transmembrane helix</keyword>